<keyword evidence="6 10" id="KW-0472">Membrane</keyword>
<dbReference type="EMBL" id="BEZZ01203540">
    <property type="protein sequence ID" value="GCC47257.1"/>
    <property type="molecule type" value="Genomic_DNA"/>
</dbReference>
<dbReference type="InterPro" id="IPR000276">
    <property type="entry name" value="GPCR_Rhodpsn"/>
</dbReference>
<dbReference type="STRING" id="137246.A0A401TX76"/>
<organism evidence="12 13">
    <name type="scientific">Chiloscyllium punctatum</name>
    <name type="common">Brownbanded bambooshark</name>
    <name type="synonym">Hemiscyllium punctatum</name>
    <dbReference type="NCBI Taxonomy" id="137246"/>
    <lineage>
        <taxon>Eukaryota</taxon>
        <taxon>Metazoa</taxon>
        <taxon>Chordata</taxon>
        <taxon>Craniata</taxon>
        <taxon>Vertebrata</taxon>
        <taxon>Chondrichthyes</taxon>
        <taxon>Elasmobranchii</taxon>
        <taxon>Galeomorphii</taxon>
        <taxon>Galeoidea</taxon>
        <taxon>Orectolobiformes</taxon>
        <taxon>Hemiscylliidae</taxon>
        <taxon>Chiloscyllium</taxon>
    </lineage>
</organism>
<accession>A0A401TX76</accession>
<keyword evidence="4 10" id="KW-1133">Transmembrane helix</keyword>
<feature type="non-terminal residue" evidence="12">
    <location>
        <position position="1"/>
    </location>
</feature>
<evidence type="ECO:0000313" key="13">
    <source>
        <dbReference type="Proteomes" id="UP000287033"/>
    </source>
</evidence>
<evidence type="ECO:0000256" key="2">
    <source>
        <dbReference type="ARBA" id="ARBA00022475"/>
    </source>
</evidence>
<keyword evidence="2" id="KW-1003">Cell membrane</keyword>
<feature type="transmembrane region" description="Helical" evidence="10">
    <location>
        <begin position="70"/>
        <end position="93"/>
    </location>
</feature>
<keyword evidence="13" id="KW-1185">Reference proteome</keyword>
<protein>
    <recommendedName>
        <fullName evidence="11">G-protein coupled receptors family 1 profile domain-containing protein</fullName>
    </recommendedName>
</protein>
<dbReference type="AlphaFoldDB" id="A0A401TX76"/>
<dbReference type="Proteomes" id="UP000287033">
    <property type="component" value="Unassembled WGS sequence"/>
</dbReference>
<evidence type="ECO:0000256" key="6">
    <source>
        <dbReference type="ARBA" id="ARBA00023136"/>
    </source>
</evidence>
<comment type="caution">
    <text evidence="12">The sequence shown here is derived from an EMBL/GenBank/DDBJ whole genome shotgun (WGS) entry which is preliminary data.</text>
</comment>
<evidence type="ECO:0000256" key="4">
    <source>
        <dbReference type="ARBA" id="ARBA00022989"/>
    </source>
</evidence>
<dbReference type="InterPro" id="IPR017452">
    <property type="entry name" value="GPCR_Rhodpsn_7TM"/>
</dbReference>
<dbReference type="Gene3D" id="1.20.1070.10">
    <property type="entry name" value="Rhodopsin 7-helix transmembrane proteins"/>
    <property type="match status" value="1"/>
</dbReference>
<sequence>LLVTVVGATGNTLTLLAYAVDPRLKSRFNLLILNLTLSDLLYSAFLQPVAVASYLRMGWIGGGRTSCRAFGLLVFTSNLVSILNLALIAGARYALVKCPRGFREVSGRPWAPPVFLGAPWILSLGLLAPSWCVYDFLPSVCSCSLHPTRGRAYTTALHVLTFGLGLASIGAFYLLIYRKVRSTGRAARSYRVPRPAEGSSSRPEEEEEEEEEEVDGGTQGEEGS</sequence>
<reference evidence="12 13" key="1">
    <citation type="journal article" date="2018" name="Nat. Ecol. Evol.">
        <title>Shark genomes provide insights into elasmobranch evolution and the origin of vertebrates.</title>
        <authorList>
            <person name="Hara Y"/>
            <person name="Yamaguchi K"/>
            <person name="Onimaru K"/>
            <person name="Kadota M"/>
            <person name="Koyanagi M"/>
            <person name="Keeley SD"/>
            <person name="Tatsumi K"/>
            <person name="Tanaka K"/>
            <person name="Motone F"/>
            <person name="Kageyama Y"/>
            <person name="Nozu R"/>
            <person name="Adachi N"/>
            <person name="Nishimura O"/>
            <person name="Nakagawa R"/>
            <person name="Tanegashima C"/>
            <person name="Kiyatake I"/>
            <person name="Matsumoto R"/>
            <person name="Murakumo K"/>
            <person name="Nishida K"/>
            <person name="Terakita A"/>
            <person name="Kuratani S"/>
            <person name="Sato K"/>
            <person name="Hyodo S Kuraku.S."/>
        </authorList>
    </citation>
    <scope>NUCLEOTIDE SEQUENCE [LARGE SCALE GENOMIC DNA]</scope>
</reference>
<dbReference type="Pfam" id="PF00001">
    <property type="entry name" value="7tm_1"/>
    <property type="match status" value="1"/>
</dbReference>
<dbReference type="PROSITE" id="PS50262">
    <property type="entry name" value="G_PROTEIN_RECEP_F1_2"/>
    <property type="match status" value="1"/>
</dbReference>
<evidence type="ECO:0000313" key="12">
    <source>
        <dbReference type="EMBL" id="GCC47257.1"/>
    </source>
</evidence>
<dbReference type="GO" id="GO:0001604">
    <property type="term" value="F:urotensin II receptor activity"/>
    <property type="evidence" value="ECO:0007669"/>
    <property type="project" value="TreeGrafter"/>
</dbReference>
<evidence type="ECO:0000259" key="11">
    <source>
        <dbReference type="PROSITE" id="PS50262"/>
    </source>
</evidence>
<dbReference type="GO" id="GO:0005886">
    <property type="term" value="C:plasma membrane"/>
    <property type="evidence" value="ECO:0007669"/>
    <property type="project" value="UniProtKB-SubCell"/>
</dbReference>
<feature type="region of interest" description="Disordered" evidence="9">
    <location>
        <begin position="185"/>
        <end position="224"/>
    </location>
</feature>
<dbReference type="PANTHER" id="PTHR24230:SF59">
    <property type="entry name" value="G-PROTEIN COUPLED RECEPTOR 84"/>
    <property type="match status" value="1"/>
</dbReference>
<feature type="domain" description="G-protein coupled receptors family 1 profile" evidence="11">
    <location>
        <begin position="10"/>
        <end position="224"/>
    </location>
</feature>
<feature type="transmembrane region" description="Helical" evidence="10">
    <location>
        <begin position="157"/>
        <end position="176"/>
    </location>
</feature>
<feature type="transmembrane region" description="Helical" evidence="10">
    <location>
        <begin position="114"/>
        <end position="137"/>
    </location>
</feature>
<dbReference type="OrthoDB" id="6117944at2759"/>
<dbReference type="PANTHER" id="PTHR24230">
    <property type="entry name" value="G-PROTEIN COUPLED RECEPTOR"/>
    <property type="match status" value="1"/>
</dbReference>
<proteinExistence type="predicted"/>
<feature type="non-terminal residue" evidence="12">
    <location>
        <position position="224"/>
    </location>
</feature>
<evidence type="ECO:0000256" key="8">
    <source>
        <dbReference type="ARBA" id="ARBA00023224"/>
    </source>
</evidence>
<comment type="subcellular location">
    <subcellularLocation>
        <location evidence="1">Cell membrane</location>
        <topology evidence="1">Multi-pass membrane protein</topology>
    </subcellularLocation>
</comment>
<evidence type="ECO:0000256" key="7">
    <source>
        <dbReference type="ARBA" id="ARBA00023170"/>
    </source>
</evidence>
<evidence type="ECO:0000256" key="1">
    <source>
        <dbReference type="ARBA" id="ARBA00004651"/>
    </source>
</evidence>
<dbReference type="SUPFAM" id="SSF81321">
    <property type="entry name" value="Family A G protein-coupled receptor-like"/>
    <property type="match status" value="1"/>
</dbReference>
<keyword evidence="7" id="KW-0675">Receptor</keyword>
<dbReference type="PRINTS" id="PR00237">
    <property type="entry name" value="GPCRRHODOPSN"/>
</dbReference>
<keyword evidence="5" id="KW-0297">G-protein coupled receptor</keyword>
<dbReference type="GO" id="GO:0007218">
    <property type="term" value="P:neuropeptide signaling pathway"/>
    <property type="evidence" value="ECO:0007669"/>
    <property type="project" value="TreeGrafter"/>
</dbReference>
<evidence type="ECO:0000256" key="9">
    <source>
        <dbReference type="SAM" id="MobiDB-lite"/>
    </source>
</evidence>
<gene>
    <name evidence="12" type="ORF">chiPu_0031201</name>
</gene>
<keyword evidence="8" id="KW-0807">Transducer</keyword>
<evidence type="ECO:0000256" key="3">
    <source>
        <dbReference type="ARBA" id="ARBA00022692"/>
    </source>
</evidence>
<evidence type="ECO:0000256" key="10">
    <source>
        <dbReference type="SAM" id="Phobius"/>
    </source>
</evidence>
<keyword evidence="3 10" id="KW-0812">Transmembrane</keyword>
<feature type="compositionally biased region" description="Acidic residues" evidence="9">
    <location>
        <begin position="204"/>
        <end position="215"/>
    </location>
</feature>
<name>A0A401TX76_CHIPU</name>
<evidence type="ECO:0000256" key="5">
    <source>
        <dbReference type="ARBA" id="ARBA00023040"/>
    </source>
</evidence>
<feature type="transmembrane region" description="Helical" evidence="10">
    <location>
        <begin position="30"/>
        <end position="50"/>
    </location>
</feature>